<dbReference type="InterPro" id="IPR017938">
    <property type="entry name" value="Riboflavin_synthase-like_b-brl"/>
</dbReference>
<evidence type="ECO:0000256" key="2">
    <source>
        <dbReference type="ARBA" id="ARBA00002803"/>
    </source>
</evidence>
<feature type="repeat" description="Lumazine-binding" evidence="10">
    <location>
        <begin position="1"/>
        <end position="96"/>
    </location>
</feature>
<evidence type="ECO:0000313" key="12">
    <source>
        <dbReference type="EMBL" id="MFC4356282.1"/>
    </source>
</evidence>
<evidence type="ECO:0000256" key="6">
    <source>
        <dbReference type="ARBA" id="ARBA00022619"/>
    </source>
</evidence>
<keyword evidence="6" id="KW-0686">Riboflavin biosynthesis</keyword>
<comment type="catalytic activity">
    <reaction evidence="1">
        <text>2 6,7-dimethyl-8-(1-D-ribityl)lumazine + H(+) = 5-amino-6-(D-ribitylamino)uracil + riboflavin</text>
        <dbReference type="Rhea" id="RHEA:20772"/>
        <dbReference type="ChEBI" id="CHEBI:15378"/>
        <dbReference type="ChEBI" id="CHEBI:15934"/>
        <dbReference type="ChEBI" id="CHEBI:57986"/>
        <dbReference type="ChEBI" id="CHEBI:58201"/>
        <dbReference type="EC" id="2.5.1.9"/>
    </reaction>
</comment>
<dbReference type="InterPro" id="IPR026017">
    <property type="entry name" value="Lumazine-bd_dom"/>
</dbReference>
<evidence type="ECO:0000256" key="4">
    <source>
        <dbReference type="ARBA" id="ARBA00012827"/>
    </source>
</evidence>
<evidence type="ECO:0000256" key="3">
    <source>
        <dbReference type="ARBA" id="ARBA00004887"/>
    </source>
</evidence>
<reference evidence="13" key="1">
    <citation type="journal article" date="2019" name="Int. J. Syst. Evol. Microbiol.">
        <title>The Global Catalogue of Microorganisms (GCM) 10K type strain sequencing project: providing services to taxonomists for standard genome sequencing and annotation.</title>
        <authorList>
            <consortium name="The Broad Institute Genomics Platform"/>
            <consortium name="The Broad Institute Genome Sequencing Center for Infectious Disease"/>
            <person name="Wu L."/>
            <person name="Ma J."/>
        </authorList>
    </citation>
    <scope>NUCLEOTIDE SEQUENCE [LARGE SCALE GENOMIC DNA]</scope>
    <source>
        <strain evidence="13">CCUG 50353</strain>
    </source>
</reference>
<dbReference type="NCBIfam" id="NF006767">
    <property type="entry name" value="PRK09289.1"/>
    <property type="match status" value="1"/>
</dbReference>
<keyword evidence="13" id="KW-1185">Reference proteome</keyword>
<feature type="repeat" description="Lumazine-binding" evidence="10">
    <location>
        <begin position="97"/>
        <end position="193"/>
    </location>
</feature>
<dbReference type="NCBIfam" id="NF009566">
    <property type="entry name" value="PRK13020.1"/>
    <property type="match status" value="1"/>
</dbReference>
<evidence type="ECO:0000256" key="9">
    <source>
        <dbReference type="NCBIfam" id="TIGR00187"/>
    </source>
</evidence>
<keyword evidence="8" id="KW-0677">Repeat</keyword>
<dbReference type="InterPro" id="IPR023366">
    <property type="entry name" value="ATP_synth_asu-like_sf"/>
</dbReference>
<evidence type="ECO:0000256" key="7">
    <source>
        <dbReference type="ARBA" id="ARBA00022679"/>
    </source>
</evidence>
<dbReference type="GO" id="GO:0004746">
    <property type="term" value="F:riboflavin synthase activity"/>
    <property type="evidence" value="ECO:0007669"/>
    <property type="project" value="UniProtKB-EC"/>
</dbReference>
<dbReference type="Pfam" id="PF00677">
    <property type="entry name" value="Lum_binding"/>
    <property type="match status" value="2"/>
</dbReference>
<dbReference type="PIRSF" id="PIRSF000498">
    <property type="entry name" value="Riboflavin_syn_A"/>
    <property type="match status" value="1"/>
</dbReference>
<dbReference type="RefSeq" id="WP_378142853.1">
    <property type="nucleotide sequence ID" value="NZ_JBHSEF010000029.1"/>
</dbReference>
<feature type="domain" description="Lumazine-binding" evidence="11">
    <location>
        <begin position="1"/>
        <end position="96"/>
    </location>
</feature>
<dbReference type="PANTHER" id="PTHR21098">
    <property type="entry name" value="RIBOFLAVIN SYNTHASE ALPHA CHAIN"/>
    <property type="match status" value="1"/>
</dbReference>
<feature type="domain" description="Lumazine-binding" evidence="11">
    <location>
        <begin position="97"/>
        <end position="193"/>
    </location>
</feature>
<dbReference type="Proteomes" id="UP001595733">
    <property type="component" value="Unassembled WGS sequence"/>
</dbReference>
<sequence>MFTGIIEELGTVTRVSRSRESMTLTIAAQKILSDVSLGDSIAINGICLTVTSFSSSQFTVDVMPETFAATTIGELSTGSRVNLERAMAANGRFGGHFVTGHCDAVGEITSIQTNQNAVQLTIQFPEAFRPYVIQKGSISVDGVSLTVFGLSHQELMISLIPHTVEMTILHAKKVGDSVNLEFDILGKYILGAAEHSRSPKSKLTHDFLQQNGYV</sequence>
<dbReference type="SUPFAM" id="SSF63380">
    <property type="entry name" value="Riboflavin synthase domain-like"/>
    <property type="match status" value="2"/>
</dbReference>
<evidence type="ECO:0000256" key="10">
    <source>
        <dbReference type="PROSITE-ProRule" id="PRU00524"/>
    </source>
</evidence>
<dbReference type="CDD" id="cd00402">
    <property type="entry name" value="Riboflavin_synthase_like"/>
    <property type="match status" value="1"/>
</dbReference>
<dbReference type="PANTHER" id="PTHR21098:SF12">
    <property type="entry name" value="RIBOFLAVIN SYNTHASE"/>
    <property type="match status" value="1"/>
</dbReference>
<evidence type="ECO:0000256" key="5">
    <source>
        <dbReference type="ARBA" id="ARBA00013950"/>
    </source>
</evidence>
<dbReference type="Gene3D" id="2.40.30.20">
    <property type="match status" value="2"/>
</dbReference>
<comment type="caution">
    <text evidence="12">The sequence shown here is derived from an EMBL/GenBank/DDBJ whole genome shotgun (WGS) entry which is preliminary data.</text>
</comment>
<evidence type="ECO:0000256" key="8">
    <source>
        <dbReference type="ARBA" id="ARBA00022737"/>
    </source>
</evidence>
<evidence type="ECO:0000313" key="13">
    <source>
        <dbReference type="Proteomes" id="UP001595733"/>
    </source>
</evidence>
<dbReference type="PROSITE" id="PS51177">
    <property type="entry name" value="LUMAZINE_BIND"/>
    <property type="match status" value="2"/>
</dbReference>
<keyword evidence="7 12" id="KW-0808">Transferase</keyword>
<comment type="pathway">
    <text evidence="3">Cofactor biosynthesis; riboflavin biosynthesis; riboflavin from 2-hydroxy-3-oxobutyl phosphate and 5-amino-6-(D-ribitylamino)uracil: step 2/2.</text>
</comment>
<dbReference type="EMBL" id="JBHSEF010000029">
    <property type="protein sequence ID" value="MFC4356282.1"/>
    <property type="molecule type" value="Genomic_DNA"/>
</dbReference>
<dbReference type="NCBIfam" id="TIGR00187">
    <property type="entry name" value="ribE"/>
    <property type="match status" value="1"/>
</dbReference>
<comment type="function">
    <text evidence="2">Catalyzes the dismutation of two molecules of 6,7-dimethyl-8-ribityllumazine, resulting in the formation of riboflavin and 5-amino-6-(D-ribitylamino)uracil.</text>
</comment>
<accession>A0ABV8UY96</accession>
<proteinExistence type="predicted"/>
<protein>
    <recommendedName>
        <fullName evidence="5 9">Riboflavin synthase</fullName>
        <ecNumber evidence="4 9">2.5.1.9</ecNumber>
    </recommendedName>
</protein>
<evidence type="ECO:0000256" key="1">
    <source>
        <dbReference type="ARBA" id="ARBA00000968"/>
    </source>
</evidence>
<evidence type="ECO:0000259" key="11">
    <source>
        <dbReference type="PROSITE" id="PS51177"/>
    </source>
</evidence>
<dbReference type="InterPro" id="IPR001783">
    <property type="entry name" value="Lumazine-bd"/>
</dbReference>
<dbReference type="EC" id="2.5.1.9" evidence="4 9"/>
<name>A0ABV8UY96_9BACL</name>
<organism evidence="12 13">
    <name type="scientific">Chryseomicrobium palamuruense</name>
    <dbReference type="NCBI Taxonomy" id="682973"/>
    <lineage>
        <taxon>Bacteria</taxon>
        <taxon>Bacillati</taxon>
        <taxon>Bacillota</taxon>
        <taxon>Bacilli</taxon>
        <taxon>Bacillales</taxon>
        <taxon>Caryophanaceae</taxon>
        <taxon>Chryseomicrobium</taxon>
    </lineage>
</organism>
<gene>
    <name evidence="12" type="primary">ribE</name>
    <name evidence="12" type="ORF">ACFO0S_14570</name>
</gene>